<reference evidence="1" key="1">
    <citation type="submission" date="2023-04" db="EMBL/GenBank/DDBJ databases">
        <title>Draft Genome sequencing of Naganishia species isolated from polar environments using Oxford Nanopore Technology.</title>
        <authorList>
            <person name="Leo P."/>
            <person name="Venkateswaran K."/>
        </authorList>
    </citation>
    <scope>NUCLEOTIDE SEQUENCE</scope>
    <source>
        <strain evidence="1">MNA-CCFEE 5423</strain>
    </source>
</reference>
<dbReference type="EMBL" id="JASBWT010000002">
    <property type="protein sequence ID" value="KAJ9107629.1"/>
    <property type="molecule type" value="Genomic_DNA"/>
</dbReference>
<dbReference type="Proteomes" id="UP001227268">
    <property type="component" value="Unassembled WGS sequence"/>
</dbReference>
<protein>
    <submittedName>
        <fullName evidence="1">Uncharacterized protein</fullName>
    </submittedName>
</protein>
<proteinExistence type="predicted"/>
<evidence type="ECO:0000313" key="1">
    <source>
        <dbReference type="EMBL" id="KAJ9107629.1"/>
    </source>
</evidence>
<keyword evidence="2" id="KW-1185">Reference proteome</keyword>
<accession>A0ACC2W8U6</accession>
<evidence type="ECO:0000313" key="2">
    <source>
        <dbReference type="Proteomes" id="UP001227268"/>
    </source>
</evidence>
<organism evidence="1 2">
    <name type="scientific">Naganishia friedmannii</name>
    <dbReference type="NCBI Taxonomy" id="89922"/>
    <lineage>
        <taxon>Eukaryota</taxon>
        <taxon>Fungi</taxon>
        <taxon>Dikarya</taxon>
        <taxon>Basidiomycota</taxon>
        <taxon>Agaricomycotina</taxon>
        <taxon>Tremellomycetes</taxon>
        <taxon>Filobasidiales</taxon>
        <taxon>Filobasidiaceae</taxon>
        <taxon>Naganishia</taxon>
    </lineage>
</organism>
<gene>
    <name evidence="1" type="ORF">QFC21_001089</name>
</gene>
<name>A0ACC2W8U6_9TREE</name>
<sequence>MASKVNQEGAEVGVNPSGVGSKRRARASVTSSAIGSSTSPTALIQPNGDDPSSSTSGPSSGRPRRASRVFSQLADGFRRSESTRSLAGAGITRRSGKDASLPVENSNSGAHDMDVQGLPRSSSYAVEKQSQMERRDKRRRIGEYAGPSRVSSSENVTTDSDTTNATYAIDTPVILASPLEASSKEVLQPTDQDAATPVEPAEASAAPLFSPPIVPLTDSDPFLNDRLRSLEAIRSVLGDDVVRRLPSVQSLRDLNQAHASAAPAAETSETEIGDRNFEAGSGRRISIPPSTLELLHDLESTTAPSTAAVDTPREEYATPTDSSQRPVYQTSASAESSIGRSPTQQAERNARRASIRNFTNRLGGWLGVGAPRNETSNETAATSTANVGAHSDMAVDPQSTPAGSTTTVPIDGVDAAQTETNASGATSTTSITGNRLAAGAVMIVQGFVQTTAPTRERRTGTSRNSVAGPSRPTTASNIHRSGAQPNPNSAGISESSSSAPVTDAIPSIARLSASEPQQAPSRSETARWGELEAEEEVRDDGAPIRLISGQNDPLVPRPSTATVSEAPLAGGEPGVGAPSGSSIPPNATGSSNTAAGQSATTAASGTQADARGEQPSFVQQARMLGGLLSVATAATATSLLNNHQSNPAAEGPAPMSDATAQRLSGPRAALEALRNRLRSTGHAQAAPDVQTTNEAGAAGNVPDRGVEDVLREYMRHAMASSRNPGEPNGEHATSTMPSLSTILPTTDPASFEAFLNDMQTALIQSLREFVEGSEDDQDREDRDSAPVGATHQHVSTETSAAESTSASPANHPSVAGSAPIPTPRQLNFFRMFQFPARSNPPAQPNDPAVDLIPAVIVGVRSMDRDINSVTAENVAAAPFPFNDTDNIQGRDQAATAAPSSESAPAQPDAEVQPSTDLPELAAPNQERTGSWSARALRSFNRLRRQRATTRNEREGEAENDTSTRNYVLWVVGGNYPVGHPILTLPHLFTGELSHDDLWVLAEALGQVKPPVASRTDIQNSGLVIVKGGQVKDEAATGSILANCVEQCLICLAEYEEDEVRIMSCKHAFHKDCIDHWLEVGRNSCPACRQAGVTTASERTASSTAASSSINTSTTPPTASSETNTPAEDVNMS</sequence>
<comment type="caution">
    <text evidence="1">The sequence shown here is derived from an EMBL/GenBank/DDBJ whole genome shotgun (WGS) entry which is preliminary data.</text>
</comment>